<organism evidence="1">
    <name type="scientific">Strombidinopsis acuminata</name>
    <dbReference type="NCBI Taxonomy" id="141414"/>
    <lineage>
        <taxon>Eukaryota</taxon>
        <taxon>Sar</taxon>
        <taxon>Alveolata</taxon>
        <taxon>Ciliophora</taxon>
        <taxon>Intramacronucleata</taxon>
        <taxon>Spirotrichea</taxon>
        <taxon>Choreotrichia</taxon>
        <taxon>Choreotrichida</taxon>
        <taxon>Strombidinopsidae</taxon>
        <taxon>Strombidinopsis</taxon>
    </lineage>
</organism>
<proteinExistence type="predicted"/>
<dbReference type="EMBL" id="HBIQ01070866">
    <property type="protein sequence ID" value="CAE0575377.1"/>
    <property type="molecule type" value="Transcribed_RNA"/>
</dbReference>
<gene>
    <name evidence="1" type="ORF">SACU0126_LOCUS22651</name>
</gene>
<dbReference type="AlphaFoldDB" id="A0A7S3T6L3"/>
<evidence type="ECO:0000313" key="1">
    <source>
        <dbReference type="EMBL" id="CAE0575377.1"/>
    </source>
</evidence>
<reference evidence="1" key="1">
    <citation type="submission" date="2021-01" db="EMBL/GenBank/DDBJ databases">
        <authorList>
            <person name="Corre E."/>
            <person name="Pelletier E."/>
            <person name="Niang G."/>
            <person name="Scheremetjew M."/>
            <person name="Finn R."/>
            <person name="Kale V."/>
            <person name="Holt S."/>
            <person name="Cochrane G."/>
            <person name="Meng A."/>
            <person name="Brown T."/>
            <person name="Cohen L."/>
        </authorList>
    </citation>
    <scope>NUCLEOTIDE SEQUENCE</scope>
    <source>
        <strain evidence="1">SPMC142</strain>
    </source>
</reference>
<protein>
    <submittedName>
        <fullName evidence="1">Uncharacterized protein</fullName>
    </submittedName>
</protein>
<name>A0A7S3T6L3_9SPIT</name>
<sequence length="835" mass="89949">MDAARQRRIAYGAEGARSALEQLACWTTALEKRLEEQRAAAGAGSGMHLARAGPQSRLAQHKAALHCLHGAKELRNQLTEIEVLCTNDSASQAAFLNGARSKYGAKALRRGARCAELAGNDGDQFQAVLLDLLQVAGKMRVALQEDFCSKLAKLDAASRQRLRQRLGSELPFSVPRTALDALCFGASGTGATAAELAGDSQLADLADSAEVVRHMLECAGGSRRSFISMQSAWEHLREWVDAAEDAAQACRTEYELLMFLGALGFPIDAKRRAATQMNPYAIDVNRVRTAPADSASLCCALKSEFAVVPPEGGVEVEDLLVLVDPDWPRASRLACSSKLLGEVYTSVVLCRDLHMFTGKAMRVALHAHSLMACVQHALTALTKDDTEAQLRRQYLGRAYQCGSCGFGPIDHFACGDLTTHHGEQVGPAADTRIDNACPRCGWFAGTIGEWPTWDGTVPHAANVAQTPTGPTAASVEAALRLCYSARSLWRPDDKGDAHELVSRLALWGETLTAADGIDHPVQLLLALAICDEVSDDALATPALVALFSEVCARKARDELCMKAGSHEQPVVMALARRTVAGFLGVTNASAPAALPVEEAEPRCSEVQEACATDVVLDTHSFDFVEWVGDALRPWLPALLFVQRLRECLHTRGGGWAKLQCDLETSPAAYEDVIKSLRAAPHTDVVPLQAWLGVKEKQLRQVCAALAGQAFLHHSSATRRTGDAGGQLEEPLGDVRDAGTLAGLAVELRMAIYMERVAAKMQEWHRIGTDIVIAKARAADIGQYAALCGPGHVHGLNKETFWGLWRAAKADGYGGLKVKEFLCRANTDFANKHGRH</sequence>
<accession>A0A7S3T6L3</accession>